<dbReference type="EMBL" id="FR729477">
    <property type="protein sequence ID" value="CBY26678.1"/>
    <property type="molecule type" value="Genomic_DNA"/>
</dbReference>
<organism evidence="1 2">
    <name type="scientific">Yersinia enterocolitica subsp. palearctica serotype O:3 (strain DSM 13030 / CIP 106945 / Y11)</name>
    <dbReference type="NCBI Taxonomy" id="930944"/>
    <lineage>
        <taxon>Bacteria</taxon>
        <taxon>Pseudomonadati</taxon>
        <taxon>Pseudomonadota</taxon>
        <taxon>Gammaproteobacteria</taxon>
        <taxon>Enterobacterales</taxon>
        <taxon>Yersiniaceae</taxon>
        <taxon>Yersinia</taxon>
    </lineage>
</organism>
<proteinExistence type="predicted"/>
<evidence type="ECO:0000313" key="1">
    <source>
        <dbReference type="EMBL" id="CBY26678.1"/>
    </source>
</evidence>
<sequence length="41" mass="4803">MGNFEHALKLLEAQKFPEEKIINSSLMLTSSFLEIKEVLHW</sequence>
<accession>A0A0H3NYY7</accession>
<dbReference type="PATRIC" id="fig|930944.6.peg.1494"/>
<evidence type="ECO:0000313" key="2">
    <source>
        <dbReference type="Proteomes" id="UP000008084"/>
    </source>
</evidence>
<name>A0A0H3NYY7_YERE1</name>
<dbReference type="AlphaFoldDB" id="A0A0H3NYY7"/>
<dbReference type="KEGG" id="yey:Y11_15031"/>
<gene>
    <name evidence="1" type="ordered locus">Y11_15031</name>
</gene>
<protein>
    <submittedName>
        <fullName evidence="1">Uncharacterized protein</fullName>
    </submittedName>
</protein>
<dbReference type="HOGENOM" id="CLU_3279017_0_0_6"/>
<dbReference type="Proteomes" id="UP000008084">
    <property type="component" value="Chromosome"/>
</dbReference>
<reference evidence="1 2" key="1">
    <citation type="journal article" date="2011" name="J. Bacteriol.">
        <title>Complete genome sequence of Yersinia enterocolitica subsp. palearctica serogroup O:3.</title>
        <authorList>
            <person name="Batzilla J."/>
            <person name="Hoper D."/>
            <person name="Antonenka U."/>
            <person name="Heesemann J."/>
            <person name="Rakin A."/>
        </authorList>
    </citation>
    <scope>NUCLEOTIDE SEQUENCE [LARGE SCALE GENOMIC DNA]</scope>
    <source>
        <strain evidence="2">DSM 13030 / CIP 106945 / Y11</strain>
    </source>
</reference>